<keyword evidence="1" id="KW-0812">Transmembrane</keyword>
<evidence type="ECO:0000313" key="2">
    <source>
        <dbReference type="EMBL" id="MBB4142906.1"/>
    </source>
</evidence>
<keyword evidence="1" id="KW-1133">Transmembrane helix</keyword>
<evidence type="ECO:0000313" key="3">
    <source>
        <dbReference type="Proteomes" id="UP000519897"/>
    </source>
</evidence>
<accession>A0A7W6LEH1</accession>
<sequence>MLRKIVFGAILVLVALSVVFSIVGVLAVWNPAELFNYG</sequence>
<gene>
    <name evidence="2" type="ORF">GGQ72_001405</name>
</gene>
<organism evidence="2 3">
    <name type="scientific">Rhizobium rhizoryzae</name>
    <dbReference type="NCBI Taxonomy" id="451876"/>
    <lineage>
        <taxon>Bacteria</taxon>
        <taxon>Pseudomonadati</taxon>
        <taxon>Pseudomonadota</taxon>
        <taxon>Alphaproteobacteria</taxon>
        <taxon>Hyphomicrobiales</taxon>
        <taxon>Rhizobiaceae</taxon>
        <taxon>Rhizobium/Agrobacterium group</taxon>
        <taxon>Rhizobium</taxon>
    </lineage>
</organism>
<dbReference type="Proteomes" id="UP000519897">
    <property type="component" value="Unassembled WGS sequence"/>
</dbReference>
<reference evidence="2 3" key="1">
    <citation type="submission" date="2020-08" db="EMBL/GenBank/DDBJ databases">
        <title>Genomic Encyclopedia of Type Strains, Phase IV (KMG-IV): sequencing the most valuable type-strain genomes for metagenomic binning, comparative biology and taxonomic classification.</title>
        <authorList>
            <person name="Goeker M."/>
        </authorList>
    </citation>
    <scope>NUCLEOTIDE SEQUENCE [LARGE SCALE GENOMIC DNA]</scope>
    <source>
        <strain evidence="2 3">DSM 29514</strain>
    </source>
</reference>
<evidence type="ECO:0000256" key="1">
    <source>
        <dbReference type="SAM" id="Phobius"/>
    </source>
</evidence>
<name>A0A7W6LEH1_9HYPH</name>
<keyword evidence="1" id="KW-0472">Membrane</keyword>
<comment type="caution">
    <text evidence="2">The sequence shown here is derived from an EMBL/GenBank/DDBJ whole genome shotgun (WGS) entry which is preliminary data.</text>
</comment>
<protein>
    <submittedName>
        <fullName evidence="2">Uncharacterized protein</fullName>
    </submittedName>
</protein>
<dbReference type="EMBL" id="JACIEC010000001">
    <property type="protein sequence ID" value="MBB4142906.1"/>
    <property type="molecule type" value="Genomic_DNA"/>
</dbReference>
<keyword evidence="3" id="KW-1185">Reference proteome</keyword>
<dbReference type="AlphaFoldDB" id="A0A7W6LEH1"/>
<feature type="transmembrane region" description="Helical" evidence="1">
    <location>
        <begin position="7"/>
        <end position="29"/>
    </location>
</feature>
<proteinExistence type="predicted"/>